<dbReference type="HAMAP" id="MF_00639">
    <property type="entry name" value="MurD"/>
    <property type="match status" value="1"/>
</dbReference>
<dbReference type="PANTHER" id="PTHR43692">
    <property type="entry name" value="UDP-N-ACETYLMURAMOYLALANINE--D-GLUTAMATE LIGASE"/>
    <property type="match status" value="1"/>
</dbReference>
<dbReference type="Gene3D" id="3.40.50.720">
    <property type="entry name" value="NAD(P)-binding Rossmann-like Domain"/>
    <property type="match status" value="1"/>
</dbReference>
<dbReference type="Pfam" id="PF02875">
    <property type="entry name" value="Mur_ligase_C"/>
    <property type="match status" value="1"/>
</dbReference>
<evidence type="ECO:0000256" key="1">
    <source>
        <dbReference type="ARBA" id="ARBA00004496"/>
    </source>
</evidence>
<name>A0A6J6FLC8_9ZZZZ</name>
<dbReference type="SUPFAM" id="SSF53623">
    <property type="entry name" value="MurD-like peptide ligases, catalytic domain"/>
    <property type="match status" value="1"/>
</dbReference>
<comment type="subcellular location">
    <subcellularLocation>
        <location evidence="1">Cytoplasm</location>
    </subcellularLocation>
</comment>
<evidence type="ECO:0000256" key="6">
    <source>
        <dbReference type="ARBA" id="ARBA00022840"/>
    </source>
</evidence>
<feature type="domain" description="Mur ligase central" evidence="8">
    <location>
        <begin position="114"/>
        <end position="293"/>
    </location>
</feature>
<reference evidence="9" key="1">
    <citation type="submission" date="2020-05" db="EMBL/GenBank/DDBJ databases">
        <authorList>
            <person name="Chiriac C."/>
            <person name="Salcher M."/>
            <person name="Ghai R."/>
            <person name="Kavagutti S V."/>
        </authorList>
    </citation>
    <scope>NUCLEOTIDE SEQUENCE</scope>
</reference>
<dbReference type="Pfam" id="PF21799">
    <property type="entry name" value="MurD-like_N"/>
    <property type="match status" value="1"/>
</dbReference>
<feature type="domain" description="Mur ligase C-terminal" evidence="7">
    <location>
        <begin position="315"/>
        <end position="435"/>
    </location>
</feature>
<dbReference type="SUPFAM" id="SSF53244">
    <property type="entry name" value="MurD-like peptide ligases, peptide-binding domain"/>
    <property type="match status" value="1"/>
</dbReference>
<evidence type="ECO:0000256" key="2">
    <source>
        <dbReference type="ARBA" id="ARBA00004752"/>
    </source>
</evidence>
<dbReference type="GO" id="GO:0008764">
    <property type="term" value="F:UDP-N-acetylmuramoylalanine-D-glutamate ligase activity"/>
    <property type="evidence" value="ECO:0007669"/>
    <property type="project" value="UniProtKB-EC"/>
</dbReference>
<evidence type="ECO:0000313" key="9">
    <source>
        <dbReference type="EMBL" id="CAB4587965.1"/>
    </source>
</evidence>
<dbReference type="GO" id="GO:0005737">
    <property type="term" value="C:cytoplasm"/>
    <property type="evidence" value="ECO:0007669"/>
    <property type="project" value="UniProtKB-SubCell"/>
</dbReference>
<keyword evidence="5" id="KW-0547">Nucleotide-binding</keyword>
<keyword evidence="4" id="KW-0436">Ligase</keyword>
<dbReference type="SUPFAM" id="SSF51984">
    <property type="entry name" value="MurCD N-terminal domain"/>
    <property type="match status" value="1"/>
</dbReference>
<dbReference type="AlphaFoldDB" id="A0A6J6FLC8"/>
<dbReference type="EMBL" id="CAEZUA010000033">
    <property type="protein sequence ID" value="CAB4587965.1"/>
    <property type="molecule type" value="Genomic_DNA"/>
</dbReference>
<accession>A0A6J6FLC8</accession>
<proteinExistence type="inferred from homology"/>
<evidence type="ECO:0000256" key="4">
    <source>
        <dbReference type="ARBA" id="ARBA00022598"/>
    </source>
</evidence>
<dbReference type="Gene3D" id="3.40.1190.10">
    <property type="entry name" value="Mur-like, catalytic domain"/>
    <property type="match status" value="1"/>
</dbReference>
<dbReference type="InterPro" id="IPR004101">
    <property type="entry name" value="Mur_ligase_C"/>
</dbReference>
<evidence type="ECO:0000256" key="3">
    <source>
        <dbReference type="ARBA" id="ARBA00022490"/>
    </source>
</evidence>
<dbReference type="Pfam" id="PF08245">
    <property type="entry name" value="Mur_ligase_M"/>
    <property type="match status" value="1"/>
</dbReference>
<dbReference type="InterPro" id="IPR013221">
    <property type="entry name" value="Mur_ligase_cen"/>
</dbReference>
<dbReference type="GO" id="GO:0005524">
    <property type="term" value="F:ATP binding"/>
    <property type="evidence" value="ECO:0007669"/>
    <property type="project" value="UniProtKB-KW"/>
</dbReference>
<dbReference type="Gene3D" id="3.90.190.20">
    <property type="entry name" value="Mur ligase, C-terminal domain"/>
    <property type="match status" value="1"/>
</dbReference>
<dbReference type="PANTHER" id="PTHR43692:SF1">
    <property type="entry name" value="UDP-N-ACETYLMURAMOYLALANINE--D-GLUTAMATE LIGASE"/>
    <property type="match status" value="1"/>
</dbReference>
<organism evidence="9">
    <name type="scientific">freshwater metagenome</name>
    <dbReference type="NCBI Taxonomy" id="449393"/>
    <lineage>
        <taxon>unclassified sequences</taxon>
        <taxon>metagenomes</taxon>
        <taxon>ecological metagenomes</taxon>
    </lineage>
</organism>
<dbReference type="InterPro" id="IPR036615">
    <property type="entry name" value="Mur_ligase_C_dom_sf"/>
</dbReference>
<gene>
    <name evidence="9" type="ORF">UFOPK1773_00641</name>
</gene>
<dbReference type="GO" id="GO:0008360">
    <property type="term" value="P:regulation of cell shape"/>
    <property type="evidence" value="ECO:0007669"/>
    <property type="project" value="InterPro"/>
</dbReference>
<dbReference type="NCBIfam" id="TIGR01087">
    <property type="entry name" value="murD"/>
    <property type="match status" value="1"/>
</dbReference>
<comment type="pathway">
    <text evidence="2">Cell wall biogenesis; peptidoglycan biosynthesis.</text>
</comment>
<evidence type="ECO:0000259" key="8">
    <source>
        <dbReference type="Pfam" id="PF08245"/>
    </source>
</evidence>
<sequence>MGGKIIVKISELLEAKVLVVGAGITGKSVARELTKFGATVTLTDEKRSVDSEESISIDEAIQGKWDLAVVSPGWRIDHPFIAKLRAREIEIISEVDLAWELRNEICPSQKWIGITGTNGKTTTVELTAAMLKAGDLKVTACGNLGDTVIEAVCGGLSFDWLVVELSSFQLEWSQKPKFHSVAILNIADDHVDWHKDFKNYVSAKLKILDQAEQVILNADDGELVLATQSWKGKKTYFTLDSPRPGELGLVENLLIDRSFVADSQEASVIAELVEVSPSAPHSVSNTLAAAGLARSAGISHQDIRGAIKSFSPGSHRIETVLEADGILWINDSKATNPHAAQASLMSQLSVVWIAGGLAKGANMSELISKTKNRIKVAILIGTDRELIAKEIMEQAPEIKIIRVDDTQSDSLMERVVKIAKVEAQSGDSVLLAPACASMDQFISYADRGDQFSKAVQELVAQK</sequence>
<keyword evidence="3" id="KW-0963">Cytoplasm</keyword>
<dbReference type="GO" id="GO:0051301">
    <property type="term" value="P:cell division"/>
    <property type="evidence" value="ECO:0007669"/>
    <property type="project" value="InterPro"/>
</dbReference>
<protein>
    <submittedName>
        <fullName evidence="9">Unannotated protein</fullName>
    </submittedName>
</protein>
<dbReference type="UniPathway" id="UPA00219"/>
<dbReference type="GO" id="GO:0009252">
    <property type="term" value="P:peptidoglycan biosynthetic process"/>
    <property type="evidence" value="ECO:0007669"/>
    <property type="project" value="UniProtKB-UniPathway"/>
</dbReference>
<keyword evidence="6" id="KW-0067">ATP-binding</keyword>
<evidence type="ECO:0000256" key="5">
    <source>
        <dbReference type="ARBA" id="ARBA00022741"/>
    </source>
</evidence>
<dbReference type="InterPro" id="IPR005762">
    <property type="entry name" value="MurD"/>
</dbReference>
<dbReference type="InterPro" id="IPR036565">
    <property type="entry name" value="Mur-like_cat_sf"/>
</dbReference>
<evidence type="ECO:0000259" key="7">
    <source>
        <dbReference type="Pfam" id="PF02875"/>
    </source>
</evidence>